<sequence>MTPVVRAAFEDYGLDYVPESLVREHIDEGRLVSVLKDWRPPFPSYFLFYPHRRRSSLALGVIADTLQYYQ</sequence>
<dbReference type="RefSeq" id="WP_096650003.1">
    <property type="nucleotide sequence ID" value="NZ_NWUX01000001.1"/>
</dbReference>
<proteinExistence type="predicted"/>
<protein>
    <recommendedName>
        <fullName evidence="3">LysR substrate-binding domain-containing protein</fullName>
    </recommendedName>
</protein>
<accession>A0A2A4HT84</accession>
<evidence type="ECO:0000313" key="2">
    <source>
        <dbReference type="Proteomes" id="UP000218677"/>
    </source>
</evidence>
<comment type="caution">
    <text evidence="1">The sequence shown here is derived from an EMBL/GenBank/DDBJ whole genome shotgun (WGS) entry which is preliminary data.</text>
</comment>
<organism evidence="1 2">
    <name type="scientific">Vreelandella nigrificans</name>
    <dbReference type="NCBI Taxonomy" id="2042704"/>
    <lineage>
        <taxon>Bacteria</taxon>
        <taxon>Pseudomonadati</taxon>
        <taxon>Pseudomonadota</taxon>
        <taxon>Gammaproteobacteria</taxon>
        <taxon>Oceanospirillales</taxon>
        <taxon>Halomonadaceae</taxon>
        <taxon>Vreelandella</taxon>
    </lineage>
</organism>
<dbReference type="Gene3D" id="3.40.190.290">
    <property type="match status" value="1"/>
</dbReference>
<dbReference type="SUPFAM" id="SSF53850">
    <property type="entry name" value="Periplasmic binding protein-like II"/>
    <property type="match status" value="1"/>
</dbReference>
<keyword evidence="2" id="KW-1185">Reference proteome</keyword>
<dbReference type="EMBL" id="NWUX01000001">
    <property type="protein sequence ID" value="PCF97617.1"/>
    <property type="molecule type" value="Genomic_DNA"/>
</dbReference>
<dbReference type="AlphaFoldDB" id="A0A2A4HT84"/>
<dbReference type="OrthoDB" id="9815676at2"/>
<evidence type="ECO:0008006" key="3">
    <source>
        <dbReference type="Google" id="ProtNLM"/>
    </source>
</evidence>
<evidence type="ECO:0000313" key="1">
    <source>
        <dbReference type="EMBL" id="PCF97617.1"/>
    </source>
</evidence>
<gene>
    <name evidence="1" type="ORF">CPA45_02495</name>
</gene>
<reference evidence="2" key="1">
    <citation type="submission" date="2017-09" db="EMBL/GenBank/DDBJ databases">
        <authorList>
            <person name="Cho G.-S."/>
            <person name="Oguntoyinbo F.A."/>
            <person name="Cnockaert M."/>
            <person name="Kabisch J."/>
            <person name="Neve H."/>
            <person name="Bockelmann W."/>
            <person name="Wenning M."/>
            <person name="Franz C.M."/>
            <person name="Vandamme P."/>
        </authorList>
    </citation>
    <scope>NUCLEOTIDE SEQUENCE [LARGE SCALE GENOMIC DNA]</scope>
    <source>
        <strain evidence="2">MBT G8648</strain>
    </source>
</reference>
<dbReference type="Proteomes" id="UP000218677">
    <property type="component" value="Unassembled WGS sequence"/>
</dbReference>
<name>A0A2A4HT84_9GAMM</name>